<dbReference type="Proteomes" id="UP000075243">
    <property type="component" value="Unassembled WGS sequence"/>
</dbReference>
<dbReference type="InterPro" id="IPR041577">
    <property type="entry name" value="RT_RNaseH_2"/>
</dbReference>
<dbReference type="InterPro" id="IPR050951">
    <property type="entry name" value="Retrovirus_Pol_polyprotein"/>
</dbReference>
<protein>
    <submittedName>
        <fullName evidence="4">Retrotransposable element Tf2</fullName>
    </submittedName>
</protein>
<dbReference type="AlphaFoldDB" id="A0A151SA91"/>
<dbReference type="PANTHER" id="PTHR37984:SF5">
    <property type="entry name" value="PROTEIN NYNRIN-LIKE"/>
    <property type="match status" value="1"/>
</dbReference>
<gene>
    <name evidence="4" type="ORF">KK1_026405</name>
</gene>
<evidence type="ECO:0000256" key="1">
    <source>
        <dbReference type="ARBA" id="ARBA00023268"/>
    </source>
</evidence>
<evidence type="ECO:0000259" key="3">
    <source>
        <dbReference type="Pfam" id="PF17919"/>
    </source>
</evidence>
<feature type="domain" description="Reverse transcriptase" evidence="2">
    <location>
        <begin position="20"/>
        <end position="82"/>
    </location>
</feature>
<keyword evidence="1" id="KW-0511">Multifunctional enzyme</keyword>
<dbReference type="Gene3D" id="3.10.10.10">
    <property type="entry name" value="HIV Type 1 Reverse Transcriptase, subunit A, domain 1"/>
    <property type="match status" value="1"/>
</dbReference>
<reference evidence="4" key="1">
    <citation type="journal article" date="2012" name="Nat. Biotechnol.">
        <title>Draft genome sequence of pigeonpea (Cajanus cajan), an orphan legume crop of resource-poor farmers.</title>
        <authorList>
            <person name="Varshney R.K."/>
            <person name="Chen W."/>
            <person name="Li Y."/>
            <person name="Bharti A.K."/>
            <person name="Saxena R.K."/>
            <person name="Schlueter J.A."/>
            <person name="Donoghue M.T."/>
            <person name="Azam S."/>
            <person name="Fan G."/>
            <person name="Whaley A.M."/>
            <person name="Farmer A.D."/>
            <person name="Sheridan J."/>
            <person name="Iwata A."/>
            <person name="Tuteja R."/>
            <person name="Penmetsa R.V."/>
            <person name="Wu W."/>
            <person name="Upadhyaya H.D."/>
            <person name="Yang S.P."/>
            <person name="Shah T."/>
            <person name="Saxena K.B."/>
            <person name="Michael T."/>
            <person name="McCombie W.R."/>
            <person name="Yang B."/>
            <person name="Zhang G."/>
            <person name="Yang H."/>
            <person name="Wang J."/>
            <person name="Spillane C."/>
            <person name="Cook D.R."/>
            <person name="May G.D."/>
            <person name="Xu X."/>
            <person name="Jackson S.A."/>
        </authorList>
    </citation>
    <scope>NUCLEOTIDE SEQUENCE [LARGE SCALE GENOMIC DNA]</scope>
</reference>
<dbReference type="FunFam" id="3.30.70.270:FF:000020">
    <property type="entry name" value="Transposon Tf2-6 polyprotein-like Protein"/>
    <property type="match status" value="1"/>
</dbReference>
<evidence type="ECO:0000313" key="5">
    <source>
        <dbReference type="Proteomes" id="UP000075243"/>
    </source>
</evidence>
<organism evidence="4 5">
    <name type="scientific">Cajanus cajan</name>
    <name type="common">Pigeon pea</name>
    <name type="synonym">Cajanus indicus</name>
    <dbReference type="NCBI Taxonomy" id="3821"/>
    <lineage>
        <taxon>Eukaryota</taxon>
        <taxon>Viridiplantae</taxon>
        <taxon>Streptophyta</taxon>
        <taxon>Embryophyta</taxon>
        <taxon>Tracheophyta</taxon>
        <taxon>Spermatophyta</taxon>
        <taxon>Magnoliopsida</taxon>
        <taxon>eudicotyledons</taxon>
        <taxon>Gunneridae</taxon>
        <taxon>Pentapetalae</taxon>
        <taxon>rosids</taxon>
        <taxon>fabids</taxon>
        <taxon>Fabales</taxon>
        <taxon>Fabaceae</taxon>
        <taxon>Papilionoideae</taxon>
        <taxon>50 kb inversion clade</taxon>
        <taxon>NPAAA clade</taxon>
        <taxon>indigoferoid/millettioid clade</taxon>
        <taxon>Phaseoleae</taxon>
        <taxon>Cajanus</taxon>
    </lineage>
</organism>
<accession>A0A151SA91</accession>
<dbReference type="CDD" id="cd01647">
    <property type="entry name" value="RT_LTR"/>
    <property type="match status" value="1"/>
</dbReference>
<keyword evidence="5" id="KW-1185">Reference proteome</keyword>
<name>A0A151SA91_CAJCA</name>
<feature type="domain" description="Reverse transcriptase/retrotransposon-derived protein RNase H-like" evidence="3">
    <location>
        <begin position="221"/>
        <end position="300"/>
    </location>
</feature>
<dbReference type="Gramene" id="C.cajan_26437.t">
    <property type="protein sequence ID" value="C.cajan_26437.t"/>
    <property type="gene ID" value="C.cajan_26437"/>
</dbReference>
<sequence length="300" mass="34678">MKKGWVQKIHSLCVVPVLLVPKNDGTWRMCTDCKAINNIIVNYRHPIPRLDDMLDELYGILIFSKIDLKSGYTQIKIKKRDENAPSTFIRLMNHVLRDCISRFIVVYFNDFLVYSKSLNEDIGHLRDVLIILRDNHLYANLEKYTSCQEDIKFLDFIVGKEGVKVDLEKVKAIQEWNTPKNVGCIRCFHGLVSFYRRFVKDFSTLTSPLNELVKKDIPFIWGEKQEKTFLNLKIQLTNALVLTFPNFSQTFELECNASGIGIGAVLLQGDHPIAYFNEKLGGPTLNYLTYEKKLYTLIKA</sequence>
<dbReference type="Gene3D" id="3.30.70.270">
    <property type="match status" value="3"/>
</dbReference>
<dbReference type="Pfam" id="PF17919">
    <property type="entry name" value="RT_RNaseH_2"/>
    <property type="match status" value="1"/>
</dbReference>
<dbReference type="InterPro" id="IPR000477">
    <property type="entry name" value="RT_dom"/>
</dbReference>
<feature type="domain" description="Reverse transcriptase" evidence="2">
    <location>
        <begin position="83"/>
        <end position="156"/>
    </location>
</feature>
<dbReference type="InterPro" id="IPR043502">
    <property type="entry name" value="DNA/RNA_pol_sf"/>
</dbReference>
<dbReference type="SUPFAM" id="SSF56672">
    <property type="entry name" value="DNA/RNA polymerases"/>
    <property type="match status" value="1"/>
</dbReference>
<dbReference type="InterPro" id="IPR043128">
    <property type="entry name" value="Rev_trsase/Diguanyl_cyclase"/>
</dbReference>
<dbReference type="FunFam" id="3.30.70.270:FF:000003">
    <property type="entry name" value="Transposon Ty3-G Gag-Pol polyprotein"/>
    <property type="match status" value="1"/>
</dbReference>
<dbReference type="EMBL" id="KQ483433">
    <property type="protein sequence ID" value="KYP51745.1"/>
    <property type="molecule type" value="Genomic_DNA"/>
</dbReference>
<evidence type="ECO:0000259" key="2">
    <source>
        <dbReference type="Pfam" id="PF00078"/>
    </source>
</evidence>
<dbReference type="PANTHER" id="PTHR37984">
    <property type="entry name" value="PROTEIN CBG26694"/>
    <property type="match status" value="1"/>
</dbReference>
<proteinExistence type="predicted"/>
<dbReference type="Pfam" id="PF00078">
    <property type="entry name" value="RVT_1"/>
    <property type="match status" value="2"/>
</dbReference>
<evidence type="ECO:0000313" key="4">
    <source>
        <dbReference type="EMBL" id="KYP51745.1"/>
    </source>
</evidence>
<dbReference type="GO" id="GO:0003824">
    <property type="term" value="F:catalytic activity"/>
    <property type="evidence" value="ECO:0007669"/>
    <property type="project" value="UniProtKB-KW"/>
</dbReference>